<dbReference type="Pfam" id="PF24860">
    <property type="entry name" value="FdhE_C"/>
    <property type="match status" value="1"/>
</dbReference>
<accession>A0A0J7N1A3</accession>
<protein>
    <submittedName>
        <fullName evidence="4">Formate dehydrogenase accessory protein</fullName>
    </submittedName>
</protein>
<proteinExistence type="predicted"/>
<evidence type="ECO:0000256" key="1">
    <source>
        <dbReference type="ARBA" id="ARBA00022490"/>
    </source>
</evidence>
<dbReference type="InterPro" id="IPR024064">
    <property type="entry name" value="FdhE-like_sf"/>
</dbReference>
<keyword evidence="1" id="KW-0963">Cytoplasm</keyword>
<dbReference type="PANTHER" id="PTHR37689">
    <property type="entry name" value="PROTEIN FDHE"/>
    <property type="match status" value="1"/>
</dbReference>
<reference evidence="4 5" key="1">
    <citation type="submission" date="2015-04" db="EMBL/GenBank/DDBJ databases">
        <title>Lasius niger genome sequencing.</title>
        <authorList>
            <person name="Konorov E.A."/>
            <person name="Nikitin M.A."/>
            <person name="Kirill M.V."/>
            <person name="Chang P."/>
        </authorList>
    </citation>
    <scope>NUCLEOTIDE SEQUENCE [LARGE SCALE GENOMIC DNA]</scope>
    <source>
        <tissue evidence="4">Whole</tissue>
    </source>
</reference>
<dbReference type="GO" id="GO:0008199">
    <property type="term" value="F:ferric iron binding"/>
    <property type="evidence" value="ECO:0007669"/>
    <property type="project" value="TreeGrafter"/>
</dbReference>
<feature type="domain" description="FdhE C-terminal" evidence="3">
    <location>
        <begin position="29"/>
        <end position="102"/>
    </location>
</feature>
<dbReference type="InterPro" id="IPR056796">
    <property type="entry name" value="FdhE_C"/>
</dbReference>
<dbReference type="STRING" id="67767.A0A0J7N1A3"/>
<dbReference type="InterPro" id="IPR006452">
    <property type="entry name" value="Formate_DH_accessory"/>
</dbReference>
<dbReference type="GO" id="GO:0051604">
    <property type="term" value="P:protein maturation"/>
    <property type="evidence" value="ECO:0007669"/>
    <property type="project" value="TreeGrafter"/>
</dbReference>
<evidence type="ECO:0000259" key="2">
    <source>
        <dbReference type="Pfam" id="PF24859"/>
    </source>
</evidence>
<dbReference type="OrthoDB" id="10324680at2759"/>
<name>A0A0J7N1A3_LASNI</name>
<dbReference type="Proteomes" id="UP000036403">
    <property type="component" value="Unassembled WGS sequence"/>
</dbReference>
<dbReference type="Gene3D" id="3.90.1670.10">
    <property type="entry name" value="FdhE-like domain"/>
    <property type="match status" value="1"/>
</dbReference>
<dbReference type="Pfam" id="PF24859">
    <property type="entry name" value="FdhE_central"/>
    <property type="match status" value="1"/>
</dbReference>
<dbReference type="PANTHER" id="PTHR37689:SF1">
    <property type="entry name" value="PROTEIN FDHE"/>
    <property type="match status" value="1"/>
</dbReference>
<organism evidence="4 5">
    <name type="scientific">Lasius niger</name>
    <name type="common">Black garden ant</name>
    <dbReference type="NCBI Taxonomy" id="67767"/>
    <lineage>
        <taxon>Eukaryota</taxon>
        <taxon>Metazoa</taxon>
        <taxon>Ecdysozoa</taxon>
        <taxon>Arthropoda</taxon>
        <taxon>Hexapoda</taxon>
        <taxon>Insecta</taxon>
        <taxon>Pterygota</taxon>
        <taxon>Neoptera</taxon>
        <taxon>Endopterygota</taxon>
        <taxon>Hymenoptera</taxon>
        <taxon>Apocrita</taxon>
        <taxon>Aculeata</taxon>
        <taxon>Formicoidea</taxon>
        <taxon>Formicidae</taxon>
        <taxon>Formicinae</taxon>
        <taxon>Lasius</taxon>
        <taxon>Lasius</taxon>
    </lineage>
</organism>
<dbReference type="AlphaFoldDB" id="A0A0J7N1A3"/>
<gene>
    <name evidence="4" type="ORF">RF55_14574</name>
</gene>
<keyword evidence="5" id="KW-1185">Reference proteome</keyword>
<dbReference type="EMBL" id="LBMM01012064">
    <property type="protein sequence ID" value="KMQ86435.1"/>
    <property type="molecule type" value="Genomic_DNA"/>
</dbReference>
<comment type="caution">
    <text evidence="4">The sequence shown here is derived from an EMBL/GenBank/DDBJ whole genome shotgun (WGS) entry which is preliminary data.</text>
</comment>
<feature type="domain" description="FdhE central" evidence="2">
    <location>
        <begin position="3"/>
        <end position="26"/>
    </location>
</feature>
<evidence type="ECO:0000313" key="5">
    <source>
        <dbReference type="Proteomes" id="UP000036403"/>
    </source>
</evidence>
<evidence type="ECO:0000259" key="3">
    <source>
        <dbReference type="Pfam" id="PF24860"/>
    </source>
</evidence>
<dbReference type="GO" id="GO:0005829">
    <property type="term" value="C:cytosol"/>
    <property type="evidence" value="ECO:0007669"/>
    <property type="project" value="TreeGrafter"/>
</dbReference>
<dbReference type="InterPro" id="IPR056797">
    <property type="entry name" value="FdhE_central"/>
</dbReference>
<evidence type="ECO:0000313" key="4">
    <source>
        <dbReference type="EMBL" id="KMQ86435.1"/>
    </source>
</evidence>
<dbReference type="SUPFAM" id="SSF144020">
    <property type="entry name" value="FdhE-like"/>
    <property type="match status" value="1"/>
</dbReference>
<sequence length="111" mass="12698">MVLGGTQEGLRYEQCALCETRWHKVRSICPECFGSEHLDYWSIEEKMSAIEIESCGDCKTYSKLFRLDRDPHHELCSDDLASVVLDALVEEKGFVRRTVNPFALPFPVSID</sequence>
<dbReference type="PaxDb" id="67767-A0A0J7N1A3"/>